<dbReference type="Gene3D" id="3.90.280.10">
    <property type="entry name" value="PEBP-like"/>
    <property type="match status" value="1"/>
</dbReference>
<sequence length="68" mass="7946">MLAEDFSEIENHYVGPTPPDKDHQYELTVYALDHSLNLKNGFYLNEFLKEVNQHKIDQTSINLIGRKI</sequence>
<dbReference type="SUPFAM" id="SSF49777">
    <property type="entry name" value="PEBP-like"/>
    <property type="match status" value="1"/>
</dbReference>
<evidence type="ECO:0000313" key="3">
    <source>
        <dbReference type="Proteomes" id="UP000249913"/>
    </source>
</evidence>
<dbReference type="InterPro" id="IPR005247">
    <property type="entry name" value="YbhB_YbcL/LppC-like"/>
</dbReference>
<organism evidence="2 3">
    <name type="scientific">Staphylococcus aureus</name>
    <dbReference type="NCBI Taxonomy" id="1280"/>
    <lineage>
        <taxon>Bacteria</taxon>
        <taxon>Bacillati</taxon>
        <taxon>Bacillota</taxon>
        <taxon>Bacilli</taxon>
        <taxon>Bacillales</taxon>
        <taxon>Staphylococcaceae</taxon>
        <taxon>Staphylococcus</taxon>
    </lineage>
</organism>
<dbReference type="InterPro" id="IPR036610">
    <property type="entry name" value="PEBP-like_sf"/>
</dbReference>
<evidence type="ECO:0000256" key="1">
    <source>
        <dbReference type="SAM" id="MobiDB-lite"/>
    </source>
</evidence>
<evidence type="ECO:0000313" key="2">
    <source>
        <dbReference type="EMBL" id="SPZ97288.1"/>
    </source>
</evidence>
<proteinExistence type="predicted"/>
<reference evidence="2 3" key="1">
    <citation type="submission" date="2018-06" db="EMBL/GenBank/DDBJ databases">
        <authorList>
            <consortium name="Pathogen Informatics"/>
            <person name="Doyle S."/>
        </authorList>
    </citation>
    <scope>NUCLEOTIDE SEQUENCE [LARGE SCALE GENOMIC DNA]</scope>
    <source>
        <strain evidence="2 3">NCTC7878</strain>
    </source>
</reference>
<dbReference type="Pfam" id="PF01161">
    <property type="entry name" value="PBP"/>
    <property type="match status" value="1"/>
</dbReference>
<feature type="region of interest" description="Disordered" evidence="1">
    <location>
        <begin position="1"/>
        <end position="20"/>
    </location>
</feature>
<accession>A0A2X2JTN8</accession>
<dbReference type="AlphaFoldDB" id="A0A2X2JTN8"/>
<dbReference type="InterPro" id="IPR008914">
    <property type="entry name" value="PEBP"/>
</dbReference>
<protein>
    <submittedName>
        <fullName evidence="2">Phospholipid-binding protein</fullName>
    </submittedName>
</protein>
<gene>
    <name evidence="2" type="ORF">NCTC7878_00680</name>
</gene>
<dbReference type="NCBIfam" id="TIGR00481">
    <property type="entry name" value="YbhB/YbcL family Raf kinase inhibitor-like protein"/>
    <property type="match status" value="1"/>
</dbReference>
<dbReference type="EMBL" id="UAUX01000004">
    <property type="protein sequence ID" value="SPZ97288.1"/>
    <property type="molecule type" value="Genomic_DNA"/>
</dbReference>
<name>A0A2X2JTN8_STAAU</name>
<dbReference type="Proteomes" id="UP000249913">
    <property type="component" value="Unassembled WGS sequence"/>
</dbReference>